<evidence type="ECO:0000256" key="1">
    <source>
        <dbReference type="SAM" id="MobiDB-lite"/>
    </source>
</evidence>
<organism evidence="2 3">
    <name type="scientific">Mikania micrantha</name>
    <name type="common">bitter vine</name>
    <dbReference type="NCBI Taxonomy" id="192012"/>
    <lineage>
        <taxon>Eukaryota</taxon>
        <taxon>Viridiplantae</taxon>
        <taxon>Streptophyta</taxon>
        <taxon>Embryophyta</taxon>
        <taxon>Tracheophyta</taxon>
        <taxon>Spermatophyta</taxon>
        <taxon>Magnoliopsida</taxon>
        <taxon>eudicotyledons</taxon>
        <taxon>Gunneridae</taxon>
        <taxon>Pentapetalae</taxon>
        <taxon>asterids</taxon>
        <taxon>campanulids</taxon>
        <taxon>Asterales</taxon>
        <taxon>Asteraceae</taxon>
        <taxon>Asteroideae</taxon>
        <taxon>Heliantheae alliance</taxon>
        <taxon>Eupatorieae</taxon>
        <taxon>Mikania</taxon>
    </lineage>
</organism>
<feature type="region of interest" description="Disordered" evidence="1">
    <location>
        <begin position="117"/>
        <end position="151"/>
    </location>
</feature>
<sequence length="167" mass="18701">MSEQEQNMVHHLTEQHMEPRNILSSLKKQNPDNVSIRRDFSQGTVACTKRDRLLKKSMGQQKAIDYDLLTQIGARERITAIIGEDTPWTRLFEICYAPQYRLITVEFLSTFNCRPVDPDFQPQPDQPQPPEEIHFDFAESPHPAAGTHAAAAARAHAAAIANPAAAG</sequence>
<dbReference type="AlphaFoldDB" id="A0A5N6NHD8"/>
<dbReference type="Proteomes" id="UP000326396">
    <property type="component" value="Linkage Group LG2"/>
</dbReference>
<evidence type="ECO:0000313" key="3">
    <source>
        <dbReference type="Proteomes" id="UP000326396"/>
    </source>
</evidence>
<protein>
    <submittedName>
        <fullName evidence="2">Uncharacterized protein</fullName>
    </submittedName>
</protein>
<feature type="compositionally biased region" description="Low complexity" evidence="1">
    <location>
        <begin position="141"/>
        <end position="151"/>
    </location>
</feature>
<reference evidence="2 3" key="1">
    <citation type="submission" date="2019-05" db="EMBL/GenBank/DDBJ databases">
        <title>Mikania micrantha, genome provides insights into the molecular mechanism of rapid growth.</title>
        <authorList>
            <person name="Liu B."/>
        </authorList>
    </citation>
    <scope>NUCLEOTIDE SEQUENCE [LARGE SCALE GENOMIC DNA]</scope>
    <source>
        <strain evidence="2">NLD-2019</strain>
        <tissue evidence="2">Leaf</tissue>
    </source>
</reference>
<dbReference type="EMBL" id="SZYD01000012">
    <property type="protein sequence ID" value="KAD4586348.1"/>
    <property type="molecule type" value="Genomic_DNA"/>
</dbReference>
<comment type="caution">
    <text evidence="2">The sequence shown here is derived from an EMBL/GenBank/DDBJ whole genome shotgun (WGS) entry which is preliminary data.</text>
</comment>
<dbReference type="OrthoDB" id="1923014at2759"/>
<keyword evidence="3" id="KW-1185">Reference proteome</keyword>
<gene>
    <name evidence="2" type="ORF">E3N88_23949</name>
</gene>
<accession>A0A5N6NHD8</accession>
<proteinExistence type="predicted"/>
<evidence type="ECO:0000313" key="2">
    <source>
        <dbReference type="EMBL" id="KAD4586348.1"/>
    </source>
</evidence>
<name>A0A5N6NHD8_9ASTR</name>